<protein>
    <recommendedName>
        <fullName evidence="4">Peptidase S1 domain-containing protein</fullName>
    </recommendedName>
</protein>
<feature type="chain" id="PRO_5026697335" description="Peptidase S1 domain-containing protein" evidence="3">
    <location>
        <begin position="29"/>
        <end position="438"/>
    </location>
</feature>
<dbReference type="AlphaFoldDB" id="A0A6N8FWK4"/>
<organism evidence="5 6">
    <name type="scientific">Gloeocapsopsis dulcis AAB1 = 1H9</name>
    <dbReference type="NCBI Taxonomy" id="1433147"/>
    <lineage>
        <taxon>Bacteria</taxon>
        <taxon>Bacillati</taxon>
        <taxon>Cyanobacteriota</taxon>
        <taxon>Cyanophyceae</taxon>
        <taxon>Oscillatoriophycideae</taxon>
        <taxon>Chroococcales</taxon>
        <taxon>Chroococcaceae</taxon>
        <taxon>Gloeocapsopsis</taxon>
        <taxon>Gloeocapsopsis dulcis</taxon>
    </lineage>
</organism>
<comment type="caution">
    <text evidence="5">The sequence shown here is derived from an EMBL/GenBank/DDBJ whole genome shotgun (WGS) entry which is preliminary data.</text>
</comment>
<proteinExistence type="predicted"/>
<dbReference type="SUPFAM" id="SSF50494">
    <property type="entry name" value="Trypsin-like serine proteases"/>
    <property type="match status" value="1"/>
</dbReference>
<feature type="region of interest" description="Disordered" evidence="2">
    <location>
        <begin position="111"/>
        <end position="135"/>
    </location>
</feature>
<dbReference type="RefSeq" id="WP_105218717.1">
    <property type="nucleotide sequence ID" value="NZ_CAWNSU010000005.1"/>
</dbReference>
<evidence type="ECO:0000256" key="2">
    <source>
        <dbReference type="SAM" id="MobiDB-lite"/>
    </source>
</evidence>
<keyword evidence="1 3" id="KW-0732">Signal</keyword>
<reference evidence="5 6" key="1">
    <citation type="journal article" date="2019" name="Front. Microbiol.">
        <title>Genomic Features for Desiccation Tolerance and Sugar Biosynthesis in the Extremophile Gloeocapsopsis sp. UTEX B3054.</title>
        <authorList>
            <person name="Urrejola C."/>
            <person name="Alcorta J."/>
            <person name="Salas L."/>
            <person name="Vasquez M."/>
            <person name="Polz M.F."/>
            <person name="Vicuna R."/>
            <person name="Diez B."/>
        </authorList>
    </citation>
    <scope>NUCLEOTIDE SEQUENCE [LARGE SCALE GENOMIC DNA]</scope>
    <source>
        <strain evidence="5 6">1H9</strain>
    </source>
</reference>
<dbReference type="InterPro" id="IPR001254">
    <property type="entry name" value="Trypsin_dom"/>
</dbReference>
<evidence type="ECO:0000259" key="4">
    <source>
        <dbReference type="PROSITE" id="PS50240"/>
    </source>
</evidence>
<sequence length="438" mass="46410">MHALIRQSLTLGSTGLLLSLLSSYGVEALAQTSSCTNFWVNPKTGTQECVGGGTNSLPARQNRGGTVSSDTDNRAFSTQQFNTLPPSQLRSRMPIDSVQAPTNVPSNLGTTNGNAGAVPSSNNISNKNNQGDSPLSFGTSLVPYSTSRVLGGTTNPAQTSPYRQVGKLYMAFGGTTYNTVCSASMIGRSLLLTAAHCVHNYGQGSAGWARKVKFVPAQNNASEPELSYESTQYLIPSVYFNGTDTCTQTGVICNNDIALVALDNNSLGQQVGNRVGWFGYGWNGYSYAIPTGTYQNVFGNKLFASITQLGYPASFDSGLRMQINTTYGAYYATGNLKNTWIGSAMTGGSSGGPWLVNFGDNAVGGNYGSANLRNIVVGVSSYVNNEQRMGSSWFGQNVEFPNSTYGNRGAGNIGKLVYDACDNPALTGWQLQSKGRCT</sequence>
<accession>A0A6N8FWK4</accession>
<dbReference type="PANTHER" id="PTHR15462">
    <property type="entry name" value="SERINE PROTEASE"/>
    <property type="match status" value="1"/>
</dbReference>
<keyword evidence="6" id="KW-1185">Reference proteome</keyword>
<dbReference type="InterPro" id="IPR009003">
    <property type="entry name" value="Peptidase_S1_PA"/>
</dbReference>
<dbReference type="GO" id="GO:0006508">
    <property type="term" value="P:proteolysis"/>
    <property type="evidence" value="ECO:0007669"/>
    <property type="project" value="InterPro"/>
</dbReference>
<dbReference type="PROSITE" id="PS50240">
    <property type="entry name" value="TRYPSIN_DOM"/>
    <property type="match status" value="1"/>
</dbReference>
<dbReference type="InterPro" id="IPR043504">
    <property type="entry name" value="Peptidase_S1_PA_chymotrypsin"/>
</dbReference>
<dbReference type="Pfam" id="PF00089">
    <property type="entry name" value="Trypsin"/>
    <property type="match status" value="1"/>
</dbReference>
<dbReference type="InterPro" id="IPR050966">
    <property type="entry name" value="Glutamyl_endopeptidase"/>
</dbReference>
<dbReference type="EMBL" id="NAPY01000020">
    <property type="protein sequence ID" value="MUL37331.1"/>
    <property type="molecule type" value="Genomic_DNA"/>
</dbReference>
<evidence type="ECO:0000256" key="3">
    <source>
        <dbReference type="SAM" id="SignalP"/>
    </source>
</evidence>
<feature type="domain" description="Peptidase S1" evidence="4">
    <location>
        <begin position="149"/>
        <end position="399"/>
    </location>
</feature>
<dbReference type="InterPro" id="IPR018114">
    <property type="entry name" value="TRYPSIN_HIS"/>
</dbReference>
<dbReference type="PROSITE" id="PS00134">
    <property type="entry name" value="TRYPSIN_HIS"/>
    <property type="match status" value="1"/>
</dbReference>
<dbReference type="Gene3D" id="2.40.10.10">
    <property type="entry name" value="Trypsin-like serine proteases"/>
    <property type="match status" value="2"/>
</dbReference>
<evidence type="ECO:0000256" key="1">
    <source>
        <dbReference type="ARBA" id="ARBA00022729"/>
    </source>
</evidence>
<feature type="region of interest" description="Disordered" evidence="2">
    <location>
        <begin position="51"/>
        <end position="73"/>
    </location>
</feature>
<name>A0A6N8FWK4_9CHRO</name>
<evidence type="ECO:0000313" key="5">
    <source>
        <dbReference type="EMBL" id="MUL37331.1"/>
    </source>
</evidence>
<evidence type="ECO:0000313" key="6">
    <source>
        <dbReference type="Proteomes" id="UP000441797"/>
    </source>
</evidence>
<dbReference type="GO" id="GO:0004252">
    <property type="term" value="F:serine-type endopeptidase activity"/>
    <property type="evidence" value="ECO:0007669"/>
    <property type="project" value="InterPro"/>
</dbReference>
<feature type="compositionally biased region" description="Polar residues" evidence="2">
    <location>
        <begin position="55"/>
        <end position="73"/>
    </location>
</feature>
<gene>
    <name evidence="5" type="ORF">BWI75_13540</name>
</gene>
<dbReference type="Proteomes" id="UP000441797">
    <property type="component" value="Unassembled WGS sequence"/>
</dbReference>
<feature type="signal peptide" evidence="3">
    <location>
        <begin position="1"/>
        <end position="28"/>
    </location>
</feature>
<dbReference type="OrthoDB" id="513782at2"/>